<keyword evidence="5 9" id="KW-0460">Magnesium</keyword>
<dbReference type="Gene3D" id="1.25.60.10">
    <property type="entry name" value="MgtE N-terminal domain-like"/>
    <property type="match status" value="1"/>
</dbReference>
<dbReference type="RefSeq" id="WP_073249728.1">
    <property type="nucleotide sequence ID" value="NZ_FQVG01000054.1"/>
</dbReference>
<dbReference type="PANTHER" id="PTHR43773:SF1">
    <property type="entry name" value="MAGNESIUM TRANSPORTER MGTE"/>
    <property type="match status" value="1"/>
</dbReference>
<evidence type="ECO:0000256" key="6">
    <source>
        <dbReference type="ARBA" id="ARBA00022989"/>
    </source>
</evidence>
<dbReference type="InterPro" id="IPR038076">
    <property type="entry name" value="MgtE_N_sf"/>
</dbReference>
<dbReference type="SMART" id="SM00924">
    <property type="entry name" value="MgtE_N"/>
    <property type="match status" value="1"/>
</dbReference>
<keyword evidence="9" id="KW-1003">Cell membrane</keyword>
<comment type="function">
    <text evidence="9">Acts as a magnesium transporter.</text>
</comment>
<dbReference type="PANTHER" id="PTHR43773">
    <property type="entry name" value="MAGNESIUM TRANSPORTER MGTE"/>
    <property type="match status" value="1"/>
</dbReference>
<name>A0A1M5AL26_9CLOT</name>
<keyword evidence="9" id="KW-0479">Metal-binding</keyword>
<proteinExistence type="inferred from homology"/>
<dbReference type="InterPro" id="IPR000644">
    <property type="entry name" value="CBS_dom"/>
</dbReference>
<keyword evidence="7 9" id="KW-0472">Membrane</keyword>
<keyword evidence="6 9" id="KW-1133">Transmembrane helix</keyword>
<dbReference type="InterPro" id="IPR006669">
    <property type="entry name" value="MgtE_transporter"/>
</dbReference>
<organism evidence="11 12">
    <name type="scientific">Caloramator proteoclasticus DSM 10124</name>
    <dbReference type="NCBI Taxonomy" id="1121262"/>
    <lineage>
        <taxon>Bacteria</taxon>
        <taxon>Bacillati</taxon>
        <taxon>Bacillota</taxon>
        <taxon>Clostridia</taxon>
        <taxon>Eubacteriales</taxon>
        <taxon>Clostridiaceae</taxon>
        <taxon>Caloramator</taxon>
    </lineage>
</organism>
<dbReference type="CDD" id="cd04606">
    <property type="entry name" value="CBS_pair_Mg_transporter"/>
    <property type="match status" value="1"/>
</dbReference>
<evidence type="ECO:0000256" key="2">
    <source>
        <dbReference type="ARBA" id="ARBA00009749"/>
    </source>
</evidence>
<protein>
    <recommendedName>
        <fullName evidence="9">Magnesium transporter MgtE</fullName>
    </recommendedName>
</protein>
<dbReference type="Gene3D" id="3.10.580.10">
    <property type="entry name" value="CBS-domain"/>
    <property type="match status" value="1"/>
</dbReference>
<dbReference type="SUPFAM" id="SSF161093">
    <property type="entry name" value="MgtE membrane domain-like"/>
    <property type="match status" value="1"/>
</dbReference>
<dbReference type="GO" id="GO:0005886">
    <property type="term" value="C:plasma membrane"/>
    <property type="evidence" value="ECO:0007669"/>
    <property type="project" value="UniProtKB-SubCell"/>
</dbReference>
<dbReference type="SUPFAM" id="SSF158791">
    <property type="entry name" value="MgtE N-terminal domain-like"/>
    <property type="match status" value="1"/>
</dbReference>
<dbReference type="GO" id="GO:0015095">
    <property type="term" value="F:magnesium ion transmembrane transporter activity"/>
    <property type="evidence" value="ECO:0007669"/>
    <property type="project" value="UniProtKB-UniRule"/>
</dbReference>
<evidence type="ECO:0000256" key="1">
    <source>
        <dbReference type="ARBA" id="ARBA00004141"/>
    </source>
</evidence>
<dbReference type="GO" id="GO:0046872">
    <property type="term" value="F:metal ion binding"/>
    <property type="evidence" value="ECO:0007669"/>
    <property type="project" value="UniProtKB-KW"/>
</dbReference>
<dbReference type="EMBL" id="FQVG01000054">
    <property type="protein sequence ID" value="SHF30949.1"/>
    <property type="molecule type" value="Genomic_DNA"/>
</dbReference>
<evidence type="ECO:0000256" key="3">
    <source>
        <dbReference type="ARBA" id="ARBA00022448"/>
    </source>
</evidence>
<feature type="transmembrane region" description="Helical" evidence="9">
    <location>
        <begin position="385"/>
        <end position="406"/>
    </location>
</feature>
<evidence type="ECO:0000313" key="11">
    <source>
        <dbReference type="EMBL" id="SHF30949.1"/>
    </source>
</evidence>
<dbReference type="InterPro" id="IPR046342">
    <property type="entry name" value="CBS_dom_sf"/>
</dbReference>
<dbReference type="AlphaFoldDB" id="A0A1M5AL26"/>
<dbReference type="SUPFAM" id="SSF54631">
    <property type="entry name" value="CBS-domain pair"/>
    <property type="match status" value="1"/>
</dbReference>
<feature type="transmembrane region" description="Helical" evidence="9">
    <location>
        <begin position="418"/>
        <end position="442"/>
    </location>
</feature>
<evidence type="ECO:0000256" key="8">
    <source>
        <dbReference type="PROSITE-ProRule" id="PRU00703"/>
    </source>
</evidence>
<dbReference type="Pfam" id="PF00571">
    <property type="entry name" value="CBS"/>
    <property type="match status" value="2"/>
</dbReference>
<evidence type="ECO:0000256" key="4">
    <source>
        <dbReference type="ARBA" id="ARBA00022692"/>
    </source>
</evidence>
<keyword evidence="3 9" id="KW-0813">Transport</keyword>
<evidence type="ECO:0000313" key="12">
    <source>
        <dbReference type="Proteomes" id="UP000184423"/>
    </source>
</evidence>
<evidence type="ECO:0000256" key="7">
    <source>
        <dbReference type="ARBA" id="ARBA00023136"/>
    </source>
</evidence>
<evidence type="ECO:0000256" key="5">
    <source>
        <dbReference type="ARBA" id="ARBA00022842"/>
    </source>
</evidence>
<dbReference type="SMART" id="SM00116">
    <property type="entry name" value="CBS"/>
    <property type="match status" value="2"/>
</dbReference>
<dbReference type="Pfam" id="PF01769">
    <property type="entry name" value="MgtE"/>
    <property type="match status" value="1"/>
</dbReference>
<dbReference type="InterPro" id="IPR006667">
    <property type="entry name" value="SLC41_membr_dom"/>
</dbReference>
<gene>
    <name evidence="11" type="ORF">SAMN02746091_02227</name>
</gene>
<keyword evidence="4 9" id="KW-0812">Transmembrane</keyword>
<keyword evidence="8" id="KW-0129">CBS domain</keyword>
<dbReference type="InterPro" id="IPR036739">
    <property type="entry name" value="SLC41_membr_dom_sf"/>
</dbReference>
<comment type="subunit">
    <text evidence="9">Homodimer.</text>
</comment>
<feature type="domain" description="CBS" evidence="10">
    <location>
        <begin position="195"/>
        <end position="251"/>
    </location>
</feature>
<accession>A0A1M5AL26</accession>
<reference evidence="12" key="1">
    <citation type="submission" date="2016-11" db="EMBL/GenBank/DDBJ databases">
        <authorList>
            <person name="Varghese N."/>
            <person name="Submissions S."/>
        </authorList>
    </citation>
    <scope>NUCLEOTIDE SEQUENCE [LARGE SCALE GENOMIC DNA]</scope>
    <source>
        <strain evidence="12">DSM 10124</strain>
    </source>
</reference>
<comment type="caution">
    <text evidence="9">Lacks conserved residue(s) required for the propagation of feature annotation.</text>
</comment>
<comment type="subcellular location">
    <subcellularLocation>
        <location evidence="9">Cell membrane</location>
        <topology evidence="9">Multi-pass membrane protein</topology>
    </subcellularLocation>
    <subcellularLocation>
        <location evidence="1">Membrane</location>
        <topology evidence="1">Multi-pass membrane protein</topology>
    </subcellularLocation>
</comment>
<comment type="similarity">
    <text evidence="2 9">Belongs to the SLC41A transporter family.</text>
</comment>
<dbReference type="Proteomes" id="UP000184423">
    <property type="component" value="Unassembled WGS sequence"/>
</dbReference>
<dbReference type="PROSITE" id="PS51371">
    <property type="entry name" value="CBS"/>
    <property type="match status" value="1"/>
</dbReference>
<dbReference type="NCBIfam" id="TIGR00400">
    <property type="entry name" value="mgtE"/>
    <property type="match status" value="1"/>
</dbReference>
<dbReference type="InterPro" id="IPR006668">
    <property type="entry name" value="Mg_transptr_MgtE_intracell_dom"/>
</dbReference>
<keyword evidence="12" id="KW-1185">Reference proteome</keyword>
<evidence type="ECO:0000259" key="10">
    <source>
        <dbReference type="PROSITE" id="PS51371"/>
    </source>
</evidence>
<sequence length="444" mass="50593">MNERILELLKNKNYKELRNELIELNEVNIADIIEEVDTSEAVILFRLLPKDMAVDVFSYLSNEQQMNIINSITDKEIEHIMNELYFDDMIDFIEEMPAYVVKKILKNTKEDERALINQFLNYPDNSAGSLMTIEYVDLRKDMTVAEAIKHIKETGIEKETIYTCYVIDGSRKLEGIISLRKLVTCDEDKKIEDIMNTDVIYVHTHDDQEMVASLFKKYDLIAIPVLDKEERLVGIITIDDIVDVIEQENTEDFQKMAGMEPTDIEYLDASVFTLAKNRIAWLLILMISATFTGRIIQRYEEVLQSVAILAAFIPMLMDTGGNAGSQSSTLVIRGLALEEIKTKDFFKVVFKEFKVSFIVGIVLSIVNFLRIYFIEKINFKVSLTVTITLFITIMLAKIVGGVLPIIARKFKLDPAIMASPLITTIVDAVALIVYFTCATIILGI</sequence>
<feature type="transmembrane region" description="Helical" evidence="9">
    <location>
        <begin position="355"/>
        <end position="373"/>
    </location>
</feature>
<dbReference type="Pfam" id="PF03448">
    <property type="entry name" value="MgtE_N"/>
    <property type="match status" value="1"/>
</dbReference>
<evidence type="ECO:0000256" key="9">
    <source>
        <dbReference type="RuleBase" id="RU362011"/>
    </source>
</evidence>
<dbReference type="Gene3D" id="1.10.357.20">
    <property type="entry name" value="SLC41 divalent cation transporters, integral membrane domain"/>
    <property type="match status" value="1"/>
</dbReference>